<evidence type="ECO:0008006" key="3">
    <source>
        <dbReference type="Google" id="ProtNLM"/>
    </source>
</evidence>
<dbReference type="EMBL" id="QKWP01003107">
    <property type="protein sequence ID" value="RIB01460.1"/>
    <property type="molecule type" value="Genomic_DNA"/>
</dbReference>
<reference evidence="1 2" key="1">
    <citation type="submission" date="2018-06" db="EMBL/GenBank/DDBJ databases">
        <title>Comparative genomics reveals the genomic features of Rhizophagus irregularis, R. cerebriforme, R. diaphanum and Gigaspora rosea, and their symbiotic lifestyle signature.</title>
        <authorList>
            <person name="Morin E."/>
            <person name="San Clemente H."/>
            <person name="Chen E.C.H."/>
            <person name="De La Providencia I."/>
            <person name="Hainaut M."/>
            <person name="Kuo A."/>
            <person name="Kohler A."/>
            <person name="Murat C."/>
            <person name="Tang N."/>
            <person name="Roy S."/>
            <person name="Loubradou J."/>
            <person name="Henrissat B."/>
            <person name="Grigoriev I.V."/>
            <person name="Corradi N."/>
            <person name="Roux C."/>
            <person name="Martin F.M."/>
        </authorList>
    </citation>
    <scope>NUCLEOTIDE SEQUENCE [LARGE SCALE GENOMIC DNA]</scope>
    <source>
        <strain evidence="1 2">DAOM 194757</strain>
    </source>
</reference>
<proteinExistence type="predicted"/>
<dbReference type="InterPro" id="IPR029058">
    <property type="entry name" value="AB_hydrolase_fold"/>
</dbReference>
<comment type="caution">
    <text evidence="1">The sequence shown here is derived from an EMBL/GenBank/DDBJ whole genome shotgun (WGS) entry which is preliminary data.</text>
</comment>
<protein>
    <recommendedName>
        <fullName evidence="3">Alpha/Beta hydrolase protein</fullName>
    </recommendedName>
</protein>
<keyword evidence="2" id="KW-1185">Reference proteome</keyword>
<evidence type="ECO:0000313" key="2">
    <source>
        <dbReference type="Proteomes" id="UP000266673"/>
    </source>
</evidence>
<dbReference type="SUPFAM" id="SSF53474">
    <property type="entry name" value="alpha/beta-Hydrolases"/>
    <property type="match status" value="1"/>
</dbReference>
<accession>A0A397TTV1</accession>
<dbReference type="AlphaFoldDB" id="A0A397TTV1"/>
<sequence length="249" mass="29147">MNIKPIDFKENESCSSLITLNHGNPNIFPSIYMIYPVGGSCRIYFNMAKYFGYMPVYGFEFPGLQNHELNSIKYNTVQEYAQNYLTDLLKVNLHGPYYLFRSSFDMPIIPTTLLECLHHIYSLNHDLTELNVIGNDEEKLKYIAQKIMPSAHQKNHIETSTLKYLKGYFNMVKFDMKAIKEYQLPISSKPFPIMYFKAKIRREDLQEMNKENFEYIELDSNYMSVNFSPTCEIIANTIVRKILSNETNA</sequence>
<dbReference type="Proteomes" id="UP000266673">
    <property type="component" value="Unassembled WGS sequence"/>
</dbReference>
<gene>
    <name evidence="1" type="ORF">C2G38_2127563</name>
</gene>
<dbReference type="OrthoDB" id="329835at2759"/>
<dbReference type="Gene3D" id="3.40.50.1820">
    <property type="entry name" value="alpha/beta hydrolase"/>
    <property type="match status" value="1"/>
</dbReference>
<organism evidence="1 2">
    <name type="scientific">Gigaspora rosea</name>
    <dbReference type="NCBI Taxonomy" id="44941"/>
    <lineage>
        <taxon>Eukaryota</taxon>
        <taxon>Fungi</taxon>
        <taxon>Fungi incertae sedis</taxon>
        <taxon>Mucoromycota</taxon>
        <taxon>Glomeromycotina</taxon>
        <taxon>Glomeromycetes</taxon>
        <taxon>Diversisporales</taxon>
        <taxon>Gigasporaceae</taxon>
        <taxon>Gigaspora</taxon>
    </lineage>
</organism>
<evidence type="ECO:0000313" key="1">
    <source>
        <dbReference type="EMBL" id="RIB01460.1"/>
    </source>
</evidence>
<name>A0A397TTV1_9GLOM</name>